<evidence type="ECO:0000313" key="7">
    <source>
        <dbReference type="Proteomes" id="UP000291562"/>
    </source>
</evidence>
<reference evidence="6 7" key="1">
    <citation type="submission" date="2019-01" db="EMBL/GenBank/DDBJ databases">
        <title>Pseudolysobacter antarctica gen. nov., sp. nov., isolated from Fildes Peninsula, Antarctica.</title>
        <authorList>
            <person name="Wei Z."/>
            <person name="Peng F."/>
        </authorList>
    </citation>
    <scope>NUCLEOTIDE SEQUENCE [LARGE SCALE GENOMIC DNA]</scope>
    <source>
        <strain evidence="6 7">AQ6-296</strain>
    </source>
</reference>
<evidence type="ECO:0000259" key="5">
    <source>
        <dbReference type="Pfam" id="PF00496"/>
    </source>
</evidence>
<dbReference type="PIRSF" id="PIRSF002741">
    <property type="entry name" value="MppA"/>
    <property type="match status" value="1"/>
</dbReference>
<comment type="subcellular location">
    <subcellularLocation>
        <location evidence="1">Cell envelope</location>
    </subcellularLocation>
</comment>
<dbReference type="SUPFAM" id="SSF53850">
    <property type="entry name" value="Periplasmic binding protein-like II"/>
    <property type="match status" value="1"/>
</dbReference>
<evidence type="ECO:0000313" key="6">
    <source>
        <dbReference type="EMBL" id="QBB72168.1"/>
    </source>
</evidence>
<comment type="similarity">
    <text evidence="2">Belongs to the bacterial solute-binding protein 5 family.</text>
</comment>
<dbReference type="Gene3D" id="3.10.105.10">
    <property type="entry name" value="Dipeptide-binding Protein, Domain 3"/>
    <property type="match status" value="1"/>
</dbReference>
<dbReference type="GO" id="GO:1904680">
    <property type="term" value="F:peptide transmembrane transporter activity"/>
    <property type="evidence" value="ECO:0007669"/>
    <property type="project" value="TreeGrafter"/>
</dbReference>
<feature type="domain" description="Solute-binding protein family 5" evidence="5">
    <location>
        <begin position="47"/>
        <end position="425"/>
    </location>
</feature>
<dbReference type="KEGG" id="xbc:ELE36_18365"/>
<accession>A0A411HNU4</accession>
<dbReference type="FunFam" id="3.90.76.10:FF:000001">
    <property type="entry name" value="Oligopeptide ABC transporter substrate-binding protein"/>
    <property type="match status" value="1"/>
</dbReference>
<dbReference type="GO" id="GO:0030288">
    <property type="term" value="C:outer membrane-bounded periplasmic space"/>
    <property type="evidence" value="ECO:0007669"/>
    <property type="project" value="TreeGrafter"/>
</dbReference>
<dbReference type="OrthoDB" id="9801912at2"/>
<dbReference type="GO" id="GO:0043190">
    <property type="term" value="C:ATP-binding cassette (ABC) transporter complex"/>
    <property type="evidence" value="ECO:0007669"/>
    <property type="project" value="InterPro"/>
</dbReference>
<dbReference type="GO" id="GO:0015833">
    <property type="term" value="P:peptide transport"/>
    <property type="evidence" value="ECO:0007669"/>
    <property type="project" value="TreeGrafter"/>
</dbReference>
<dbReference type="Pfam" id="PF00496">
    <property type="entry name" value="SBP_bac_5"/>
    <property type="match status" value="1"/>
</dbReference>
<proteinExistence type="inferred from homology"/>
<evidence type="ECO:0000256" key="1">
    <source>
        <dbReference type="ARBA" id="ARBA00004196"/>
    </source>
</evidence>
<dbReference type="Gene3D" id="3.40.190.10">
    <property type="entry name" value="Periplasmic binding protein-like II"/>
    <property type="match status" value="1"/>
</dbReference>
<keyword evidence="3" id="KW-0813">Transport</keyword>
<dbReference type="PANTHER" id="PTHR30290">
    <property type="entry name" value="PERIPLASMIC BINDING COMPONENT OF ABC TRANSPORTER"/>
    <property type="match status" value="1"/>
</dbReference>
<protein>
    <submittedName>
        <fullName evidence="6">Peptide ABC transporter substrate-binding protein</fullName>
    </submittedName>
</protein>
<organism evidence="6 7">
    <name type="scientific">Pseudolysobacter antarcticus</name>
    <dbReference type="NCBI Taxonomy" id="2511995"/>
    <lineage>
        <taxon>Bacteria</taxon>
        <taxon>Pseudomonadati</taxon>
        <taxon>Pseudomonadota</taxon>
        <taxon>Gammaproteobacteria</taxon>
        <taxon>Lysobacterales</taxon>
        <taxon>Rhodanobacteraceae</taxon>
        <taxon>Pseudolysobacter</taxon>
    </lineage>
</organism>
<dbReference type="AlphaFoldDB" id="A0A411HNU4"/>
<dbReference type="InterPro" id="IPR030678">
    <property type="entry name" value="Peptide/Ni-bd"/>
</dbReference>
<dbReference type="CDD" id="cd08504">
    <property type="entry name" value="PBP2_OppA"/>
    <property type="match status" value="1"/>
</dbReference>
<dbReference type="InterPro" id="IPR000914">
    <property type="entry name" value="SBP_5_dom"/>
</dbReference>
<dbReference type="RefSeq" id="WP_129835876.1">
    <property type="nucleotide sequence ID" value="NZ_CP035704.1"/>
</dbReference>
<evidence type="ECO:0000256" key="4">
    <source>
        <dbReference type="ARBA" id="ARBA00022729"/>
    </source>
</evidence>
<dbReference type="InterPro" id="IPR039424">
    <property type="entry name" value="SBP_5"/>
</dbReference>
<dbReference type="Gene3D" id="3.90.76.10">
    <property type="entry name" value="Dipeptide-binding Protein, Domain 1"/>
    <property type="match status" value="1"/>
</dbReference>
<sequence>MSERTLTRGNGPEPATLDAHRCQEVACGNILRDLYEGLVTETADGTLIPGVAKSWSHSLDERVWQFELRDDARWSNGEPLTAQDFVASLQRALTPQTAAPLAQLLSPIAHGAEIMRGIAEPATLGVIALDAHRLEIRLDRPAPLLDLLALPIAFPVYMPAVARYGAQHARPGNLVGNGAYILSAWTPQASLSLQKNPHFRDADSVHFSRINYIVTEDAVSELKRFRAGDIDLTETLPPQSLSALRAEFGDTLHIDPYLGSFYFGFNLTRAPLQNNLALREALALSIDRDILTRYITCLGEQPAYGLVPPSLRDYQAQSMTSSTLTAAQRESLAQQRFAEAGYSKAQPLSIEIRYNTSTLHRKLALAVAAMWRKLPGLHVTLRNQEWKVFVQERRQRAITQVFRAGWIADYNDALSFLDGFVSDNALNNSGYHDAEFDAFLSAARQLPIGPQRSALLQQAEAKLLRDQALLPIYFYTSKHLLRSGITGFAANPLDHHASRWLSEDASTQTRSAATP</sequence>
<evidence type="ECO:0000256" key="3">
    <source>
        <dbReference type="ARBA" id="ARBA00022448"/>
    </source>
</evidence>
<evidence type="ECO:0000256" key="2">
    <source>
        <dbReference type="ARBA" id="ARBA00005695"/>
    </source>
</evidence>
<keyword evidence="4" id="KW-0732">Signal</keyword>
<dbReference type="Proteomes" id="UP000291562">
    <property type="component" value="Chromosome"/>
</dbReference>
<dbReference type="PANTHER" id="PTHR30290:SF10">
    <property type="entry name" value="PERIPLASMIC OLIGOPEPTIDE-BINDING PROTEIN-RELATED"/>
    <property type="match status" value="1"/>
</dbReference>
<name>A0A411HNU4_9GAMM</name>
<keyword evidence="7" id="KW-1185">Reference proteome</keyword>
<gene>
    <name evidence="6" type="ORF">ELE36_18365</name>
</gene>
<dbReference type="EMBL" id="CP035704">
    <property type="protein sequence ID" value="QBB72168.1"/>
    <property type="molecule type" value="Genomic_DNA"/>
</dbReference>